<evidence type="ECO:0000256" key="3">
    <source>
        <dbReference type="SAM" id="Coils"/>
    </source>
</evidence>
<dbReference type="InterPro" id="IPR006143">
    <property type="entry name" value="RND_pump_MFP"/>
</dbReference>
<dbReference type="Gene3D" id="2.40.30.170">
    <property type="match status" value="1"/>
</dbReference>
<gene>
    <name evidence="9" type="ORF">Sps_04475</name>
</gene>
<evidence type="ECO:0000259" key="6">
    <source>
        <dbReference type="Pfam" id="PF25917"/>
    </source>
</evidence>
<feature type="transmembrane region" description="Helical" evidence="4">
    <location>
        <begin position="6"/>
        <end position="24"/>
    </location>
</feature>
<evidence type="ECO:0000259" key="8">
    <source>
        <dbReference type="Pfam" id="PF25967"/>
    </source>
</evidence>
<feature type="domain" description="Multidrug resistance protein MdtA-like C-terminal permuted SH3" evidence="8">
    <location>
        <begin position="303"/>
        <end position="362"/>
    </location>
</feature>
<dbReference type="Gene3D" id="2.40.420.20">
    <property type="match status" value="1"/>
</dbReference>
<name>A0A1S6HVN1_9GAMM</name>
<dbReference type="GO" id="GO:0005886">
    <property type="term" value="C:plasma membrane"/>
    <property type="evidence" value="ECO:0007669"/>
    <property type="project" value="TreeGrafter"/>
</dbReference>
<dbReference type="GO" id="GO:0030313">
    <property type="term" value="C:cell envelope"/>
    <property type="evidence" value="ECO:0007669"/>
    <property type="project" value="UniProtKB-SubCell"/>
</dbReference>
<accession>A0A1S6HVN1</accession>
<dbReference type="Pfam" id="PF25944">
    <property type="entry name" value="Beta-barrel_RND"/>
    <property type="match status" value="1"/>
</dbReference>
<dbReference type="InterPro" id="IPR058626">
    <property type="entry name" value="MdtA-like_b-barrel"/>
</dbReference>
<evidence type="ECO:0000313" key="9">
    <source>
        <dbReference type="EMBL" id="AQS39561.1"/>
    </source>
</evidence>
<dbReference type="NCBIfam" id="TIGR01730">
    <property type="entry name" value="RND_mfp"/>
    <property type="match status" value="1"/>
</dbReference>
<evidence type="ECO:0000313" key="10">
    <source>
        <dbReference type="Proteomes" id="UP000189545"/>
    </source>
</evidence>
<evidence type="ECO:0000256" key="1">
    <source>
        <dbReference type="ARBA" id="ARBA00004519"/>
    </source>
</evidence>
<evidence type="ECO:0000256" key="2">
    <source>
        <dbReference type="ARBA" id="ARBA00009477"/>
    </source>
</evidence>
<evidence type="ECO:0000256" key="4">
    <source>
        <dbReference type="SAM" id="Phobius"/>
    </source>
</evidence>
<dbReference type="GO" id="GO:0022857">
    <property type="term" value="F:transmembrane transporter activity"/>
    <property type="evidence" value="ECO:0007669"/>
    <property type="project" value="InterPro"/>
</dbReference>
<dbReference type="InterPro" id="IPR058624">
    <property type="entry name" value="MdtA-like_HH"/>
</dbReference>
<dbReference type="EMBL" id="CP014782">
    <property type="protein sequence ID" value="AQS39561.1"/>
    <property type="molecule type" value="Genomic_DNA"/>
</dbReference>
<dbReference type="Pfam" id="PF25967">
    <property type="entry name" value="RND-MFP_C"/>
    <property type="match status" value="1"/>
</dbReference>
<feature type="domain" description="Multidrug resistance protein MdtA-like alpha-helical hairpin" evidence="5">
    <location>
        <begin position="108"/>
        <end position="177"/>
    </location>
</feature>
<dbReference type="PANTHER" id="PTHR30158">
    <property type="entry name" value="ACRA/E-RELATED COMPONENT OF DRUG EFFLUX TRANSPORTER"/>
    <property type="match status" value="1"/>
</dbReference>
<feature type="domain" description="Multidrug resistance protein MdtA-like beta-barrel" evidence="7">
    <location>
        <begin position="213"/>
        <end position="295"/>
    </location>
</feature>
<evidence type="ECO:0000259" key="7">
    <source>
        <dbReference type="Pfam" id="PF25944"/>
    </source>
</evidence>
<keyword evidence="4" id="KW-0472">Membrane</keyword>
<keyword evidence="3" id="KW-0175">Coiled coil</keyword>
<dbReference type="Gene3D" id="2.40.50.100">
    <property type="match status" value="1"/>
</dbReference>
<keyword evidence="4" id="KW-0812">Transmembrane</keyword>
<feature type="domain" description="Multidrug resistance protein MdtA-like barrel-sandwich hybrid" evidence="6">
    <location>
        <begin position="68"/>
        <end position="200"/>
    </location>
</feature>
<dbReference type="KEGG" id="spsw:Sps_04475"/>
<dbReference type="Pfam" id="PF25876">
    <property type="entry name" value="HH_MFP_RND"/>
    <property type="match status" value="1"/>
</dbReference>
<dbReference type="AlphaFoldDB" id="A0A1S6HVN1"/>
<feature type="coiled-coil region" evidence="3">
    <location>
        <begin position="101"/>
        <end position="175"/>
    </location>
</feature>
<dbReference type="GO" id="GO:0046677">
    <property type="term" value="P:response to antibiotic"/>
    <property type="evidence" value="ECO:0007669"/>
    <property type="project" value="TreeGrafter"/>
</dbReference>
<proteinExistence type="inferred from homology"/>
<dbReference type="Proteomes" id="UP000189545">
    <property type="component" value="Chromosome"/>
</dbReference>
<keyword evidence="10" id="KW-1185">Reference proteome</keyword>
<dbReference type="Gene3D" id="1.10.287.470">
    <property type="entry name" value="Helix hairpin bin"/>
    <property type="match status" value="1"/>
</dbReference>
<dbReference type="STRING" id="225848.Sps_04475"/>
<keyword evidence="4" id="KW-1133">Transmembrane helix</keyword>
<comment type="similarity">
    <text evidence="2">Belongs to the membrane fusion protein (MFP) (TC 8.A.1) family.</text>
</comment>
<organism evidence="9 10">
    <name type="scientific">Shewanella psychrophila</name>
    <dbReference type="NCBI Taxonomy" id="225848"/>
    <lineage>
        <taxon>Bacteria</taxon>
        <taxon>Pseudomonadati</taxon>
        <taxon>Pseudomonadota</taxon>
        <taxon>Gammaproteobacteria</taxon>
        <taxon>Alteromonadales</taxon>
        <taxon>Shewanellaceae</taxon>
        <taxon>Shewanella</taxon>
    </lineage>
</organism>
<dbReference type="RefSeq" id="WP_169915871.1">
    <property type="nucleotide sequence ID" value="NZ_CP014782.1"/>
</dbReference>
<protein>
    <submittedName>
        <fullName evidence="9">RND family efflux transporter, MFP subunit</fullName>
    </submittedName>
</protein>
<dbReference type="InterPro" id="IPR058627">
    <property type="entry name" value="MdtA-like_C"/>
</dbReference>
<reference evidence="9 10" key="1">
    <citation type="submission" date="2016-03" db="EMBL/GenBank/DDBJ databases">
        <title>Complete genome sequence of Shewanella psychrophila WP2, a deep sea bacterium isolated from west Pacific sediment.</title>
        <authorList>
            <person name="Xu G."/>
            <person name="Jian H."/>
        </authorList>
    </citation>
    <scope>NUCLEOTIDE SEQUENCE [LARGE SCALE GENOMIC DNA]</scope>
    <source>
        <strain evidence="9 10">WP2</strain>
    </source>
</reference>
<dbReference type="SUPFAM" id="SSF111369">
    <property type="entry name" value="HlyD-like secretion proteins"/>
    <property type="match status" value="1"/>
</dbReference>
<comment type="subcellular location">
    <subcellularLocation>
        <location evidence="1">Cell inner membrane</location>
        <topology evidence="1">Lipid-anchor</topology>
    </subcellularLocation>
</comment>
<evidence type="ECO:0000259" key="5">
    <source>
        <dbReference type="Pfam" id="PF25876"/>
    </source>
</evidence>
<dbReference type="Pfam" id="PF25917">
    <property type="entry name" value="BSH_RND"/>
    <property type="match status" value="1"/>
</dbReference>
<dbReference type="InterPro" id="IPR058625">
    <property type="entry name" value="MdtA-like_BSH"/>
</dbReference>
<sequence length="387" mass="41803">MKLDKVWFASTCIIAPVVVGILVLPDKVYADGSAGEQKVAIAVKAARVTAHEYQHNFKIKGRVAAKEDVALQAQATGYLVSKHFKEGDIVAEGDLLFLLDNSRYQAKLSQAKSQLASAEANLNVAQLDYKRGVSLLPNSSISEAEVDRFLAEKQLAQAQVKSAKAQIQLAETELDYTQIRAPFSGRISNSKVALGELLSPSSEALADLVTVSPIDVSFQVSETVFHQTQKKLQATGADLPSISLFFTSGEAFSEIGEITYLGNRVDKATGTVDVRAEFNNPDQLLLPGQYVELTVTDSLAESVLLLPQRALLQDLMGFYVFVVNANERVERRDIQIGEQVGNQVIVNAGVMADDLVITHGLQQVKTGSLVKAKLVDVANSQMQVAGA</sequence>